<dbReference type="Gene3D" id="3.10.450.50">
    <property type="match status" value="1"/>
</dbReference>
<dbReference type="RefSeq" id="WP_309826027.1">
    <property type="nucleotide sequence ID" value="NZ_JAVIZX010000001.1"/>
</dbReference>
<feature type="domain" description="SnoaL-like" evidence="1">
    <location>
        <begin position="9"/>
        <end position="114"/>
    </location>
</feature>
<dbReference type="InterPro" id="IPR037401">
    <property type="entry name" value="SnoaL-like"/>
</dbReference>
<accession>A0ABU1I6U5</accession>
<proteinExistence type="predicted"/>
<keyword evidence="3" id="KW-1185">Reference proteome</keyword>
<comment type="caution">
    <text evidence="2">The sequence shown here is derived from an EMBL/GenBank/DDBJ whole genome shotgun (WGS) entry which is preliminary data.</text>
</comment>
<dbReference type="PANTHER" id="PTHR41252:SF1">
    <property type="entry name" value="BLR2505 PROTEIN"/>
    <property type="match status" value="1"/>
</dbReference>
<organism evidence="2 3">
    <name type="scientific">Paracidovorax wautersii</name>
    <dbReference type="NCBI Taxonomy" id="1177982"/>
    <lineage>
        <taxon>Bacteria</taxon>
        <taxon>Pseudomonadati</taxon>
        <taxon>Pseudomonadota</taxon>
        <taxon>Betaproteobacteria</taxon>
        <taxon>Burkholderiales</taxon>
        <taxon>Comamonadaceae</taxon>
        <taxon>Paracidovorax</taxon>
    </lineage>
</organism>
<dbReference type="EMBL" id="JAVIZX010000001">
    <property type="protein sequence ID" value="MDR6212936.1"/>
    <property type="molecule type" value="Genomic_DNA"/>
</dbReference>
<evidence type="ECO:0000313" key="3">
    <source>
        <dbReference type="Proteomes" id="UP001267710"/>
    </source>
</evidence>
<dbReference type="Proteomes" id="UP001267710">
    <property type="component" value="Unassembled WGS sequence"/>
</dbReference>
<protein>
    <submittedName>
        <fullName evidence="2">Ketosteroid isomerase-like protein</fullName>
    </submittedName>
</protein>
<dbReference type="PANTHER" id="PTHR41252">
    <property type="entry name" value="BLR2505 PROTEIN"/>
    <property type="match status" value="1"/>
</dbReference>
<evidence type="ECO:0000313" key="2">
    <source>
        <dbReference type="EMBL" id="MDR6212936.1"/>
    </source>
</evidence>
<reference evidence="2 3" key="1">
    <citation type="submission" date="2023-08" db="EMBL/GenBank/DDBJ databases">
        <title>Functional and genomic diversity of the sorghum phyllosphere microbiome.</title>
        <authorList>
            <person name="Shade A."/>
        </authorList>
    </citation>
    <scope>NUCLEOTIDE SEQUENCE [LARGE SCALE GENOMIC DNA]</scope>
    <source>
        <strain evidence="2 3">SORGH_AS_0335</strain>
    </source>
</reference>
<name>A0ABU1I6U5_9BURK</name>
<dbReference type="InterPro" id="IPR032710">
    <property type="entry name" value="NTF2-like_dom_sf"/>
</dbReference>
<gene>
    <name evidence="2" type="ORF">QE399_000625</name>
</gene>
<dbReference type="Pfam" id="PF12680">
    <property type="entry name" value="SnoaL_2"/>
    <property type="match status" value="1"/>
</dbReference>
<evidence type="ECO:0000259" key="1">
    <source>
        <dbReference type="Pfam" id="PF12680"/>
    </source>
</evidence>
<sequence length="130" mass="14040">MTTNLDIIRATYEGSPEENGRHLLAALAPDASWTEAAGFPYAGTYVGAEQILAGVFQRIGAEWEGFSAKVHTYLADGDRVAAFGIYSGTSRKTGKAMTASFSHLYRLKDGKILSMEQCVDSHPVQQALLP</sequence>
<dbReference type="SUPFAM" id="SSF54427">
    <property type="entry name" value="NTF2-like"/>
    <property type="match status" value="1"/>
</dbReference>